<evidence type="ECO:0000313" key="2">
    <source>
        <dbReference type="EMBL" id="JAE33717.1"/>
    </source>
</evidence>
<feature type="compositionally biased region" description="Basic and acidic residues" evidence="1">
    <location>
        <begin position="138"/>
        <end position="151"/>
    </location>
</feature>
<name>A0A0A9HAE9_ARUDO</name>
<reference evidence="2" key="1">
    <citation type="submission" date="2014-09" db="EMBL/GenBank/DDBJ databases">
        <authorList>
            <person name="Magalhaes I.L.F."/>
            <person name="Oliveira U."/>
            <person name="Santos F.R."/>
            <person name="Vidigal T.H.D.A."/>
            <person name="Brescovit A.D."/>
            <person name="Santos A.J."/>
        </authorList>
    </citation>
    <scope>NUCLEOTIDE SEQUENCE</scope>
    <source>
        <tissue evidence="2">Shoot tissue taken approximately 20 cm above the soil surface</tissue>
    </source>
</reference>
<sequence>MQRAAAGAGAGIVLGQAAVLQPRRGWRGRSLGAQQLGLQHGAVVAERLRRNVQVEADAEQEVHLQVVHLHQADAPDLGKVGVVVAYVVHELDGGEHGGDEEAVDAVGVDGEREAAAAAQEVVEVHVGDDVAGGAAPGEPHDARRVRAHRDARLGCRPERRRRRHEQAIRRLRVVALRDPLQDAREGGHHARHVLGAALHQLLALGHGSRLLPWLLVWCTC</sequence>
<proteinExistence type="predicted"/>
<feature type="region of interest" description="Disordered" evidence="1">
    <location>
        <begin position="130"/>
        <end position="151"/>
    </location>
</feature>
<organism evidence="2">
    <name type="scientific">Arundo donax</name>
    <name type="common">Giant reed</name>
    <name type="synonym">Donax arundinaceus</name>
    <dbReference type="NCBI Taxonomy" id="35708"/>
    <lineage>
        <taxon>Eukaryota</taxon>
        <taxon>Viridiplantae</taxon>
        <taxon>Streptophyta</taxon>
        <taxon>Embryophyta</taxon>
        <taxon>Tracheophyta</taxon>
        <taxon>Spermatophyta</taxon>
        <taxon>Magnoliopsida</taxon>
        <taxon>Liliopsida</taxon>
        <taxon>Poales</taxon>
        <taxon>Poaceae</taxon>
        <taxon>PACMAD clade</taxon>
        <taxon>Arundinoideae</taxon>
        <taxon>Arundineae</taxon>
        <taxon>Arundo</taxon>
    </lineage>
</organism>
<protein>
    <submittedName>
        <fullName evidence="2">Uncharacterized protein</fullName>
    </submittedName>
</protein>
<accession>A0A0A9HAE9</accession>
<evidence type="ECO:0000256" key="1">
    <source>
        <dbReference type="SAM" id="MobiDB-lite"/>
    </source>
</evidence>
<reference evidence="2" key="2">
    <citation type="journal article" date="2015" name="Data Brief">
        <title>Shoot transcriptome of the giant reed, Arundo donax.</title>
        <authorList>
            <person name="Barrero R.A."/>
            <person name="Guerrero F.D."/>
            <person name="Moolhuijzen P."/>
            <person name="Goolsby J.A."/>
            <person name="Tidwell J."/>
            <person name="Bellgard S.E."/>
            <person name="Bellgard M.I."/>
        </authorList>
    </citation>
    <scope>NUCLEOTIDE SEQUENCE</scope>
    <source>
        <tissue evidence="2">Shoot tissue taken approximately 20 cm above the soil surface</tissue>
    </source>
</reference>
<dbReference type="AlphaFoldDB" id="A0A0A9HAE9"/>
<dbReference type="EMBL" id="GBRH01164179">
    <property type="protein sequence ID" value="JAE33717.1"/>
    <property type="molecule type" value="Transcribed_RNA"/>
</dbReference>